<organism evidence="12 13">
    <name type="scientific">Candidatus Methylocalor cossyra</name>
    <dbReference type="NCBI Taxonomy" id="3108543"/>
    <lineage>
        <taxon>Bacteria</taxon>
        <taxon>Pseudomonadati</taxon>
        <taxon>Pseudomonadota</taxon>
        <taxon>Gammaproteobacteria</taxon>
        <taxon>Methylococcales</taxon>
        <taxon>Methylococcaceae</taxon>
        <taxon>Candidatus Methylocalor</taxon>
    </lineage>
</organism>
<comment type="cofactor">
    <cofactor evidence="1">
        <name>[4Fe-4S] cluster</name>
        <dbReference type="ChEBI" id="CHEBI:49883"/>
    </cofactor>
</comment>
<dbReference type="CDD" id="cd01335">
    <property type="entry name" value="Radical_SAM"/>
    <property type="match status" value="1"/>
</dbReference>
<accession>A0ABM9NGV6</accession>
<dbReference type="InterPro" id="IPR058240">
    <property type="entry name" value="rSAM_sf"/>
</dbReference>
<evidence type="ECO:0000313" key="13">
    <source>
        <dbReference type="Proteomes" id="UP001497493"/>
    </source>
</evidence>
<dbReference type="SFLD" id="SFLDS00029">
    <property type="entry name" value="Radical_SAM"/>
    <property type="match status" value="1"/>
</dbReference>
<dbReference type="PANTHER" id="PTHR13932">
    <property type="entry name" value="COPROPORPHYRINIGEN III OXIDASE"/>
    <property type="match status" value="1"/>
</dbReference>
<evidence type="ECO:0000256" key="8">
    <source>
        <dbReference type="ARBA" id="ARBA00023014"/>
    </source>
</evidence>
<keyword evidence="8 10" id="KW-0411">Iron-sulfur</keyword>
<reference evidence="12 13" key="1">
    <citation type="submission" date="2024-04" db="EMBL/GenBank/DDBJ databases">
        <authorList>
            <person name="Cremers G."/>
        </authorList>
    </citation>
    <scope>NUCLEOTIDE SEQUENCE [LARGE SCALE GENOMIC DNA]</scope>
    <source>
        <strain evidence="12">MeCH1-AG</strain>
    </source>
</reference>
<protein>
    <recommendedName>
        <fullName evidence="3 10">Heme chaperone HemW</fullName>
    </recommendedName>
</protein>
<dbReference type="PROSITE" id="PS51918">
    <property type="entry name" value="RADICAL_SAM"/>
    <property type="match status" value="1"/>
</dbReference>
<dbReference type="InterPro" id="IPR034505">
    <property type="entry name" value="Coproporphyrinogen-III_oxidase"/>
</dbReference>
<feature type="domain" description="Radical SAM core" evidence="11">
    <location>
        <begin position="1"/>
        <end position="234"/>
    </location>
</feature>
<keyword evidence="7 10" id="KW-0408">Iron</keyword>
<evidence type="ECO:0000259" key="11">
    <source>
        <dbReference type="PROSITE" id="PS51918"/>
    </source>
</evidence>
<evidence type="ECO:0000256" key="1">
    <source>
        <dbReference type="ARBA" id="ARBA00001966"/>
    </source>
</evidence>
<dbReference type="PANTHER" id="PTHR13932:SF5">
    <property type="entry name" value="RADICAL S-ADENOSYL METHIONINE DOMAIN-CONTAINING PROTEIN 1, MITOCHONDRIAL"/>
    <property type="match status" value="1"/>
</dbReference>
<comment type="function">
    <text evidence="10">Probably acts as a heme chaperone, transferring heme to an unknown acceptor. Binds one molecule of heme per monomer, possibly covalently. Binds 1 [4Fe-4S] cluster. The cluster is coordinated with 3 cysteines and an exchangeable S-adenosyl-L-methionine.</text>
</comment>
<dbReference type="SMART" id="SM00729">
    <property type="entry name" value="Elp3"/>
    <property type="match status" value="1"/>
</dbReference>
<dbReference type="InterPro" id="IPR013785">
    <property type="entry name" value="Aldolase_TIM"/>
</dbReference>
<dbReference type="SFLD" id="SFLDF00288">
    <property type="entry name" value="HemN-like__clustered_with_nucl"/>
    <property type="match status" value="1"/>
</dbReference>
<keyword evidence="13" id="KW-1185">Reference proteome</keyword>
<dbReference type="Proteomes" id="UP001497493">
    <property type="component" value="Chromosome"/>
</dbReference>
<comment type="subcellular location">
    <subcellularLocation>
        <location evidence="10">Cytoplasm</location>
    </subcellularLocation>
</comment>
<evidence type="ECO:0000256" key="2">
    <source>
        <dbReference type="ARBA" id="ARBA00006100"/>
    </source>
</evidence>
<keyword evidence="4 10" id="KW-0349">Heme</keyword>
<keyword evidence="9 10" id="KW-0143">Chaperone</keyword>
<sequence>MLKTPPLSLYVHIPWCARKCPYCDFNSHAADRAVPERAYVDALLRDLEDELPGVGSRPIATLFIGGGTPSLFSAEAIARLLEGIRARVALAGDAEITLEANPGSADQDRFRGFRQAGVNRLSIGVQSFAPEKLRRLGRIHDREQALKAVAAARAAGFDNINLDLMFGLPEQTVTAALDDLATAIALGPKHLSFYQLTVEPNTRFYKDPPRLPDEDTVEAMQRACQALLARQGYRRYEVSAYAQTDFRCRHNLNYWQFGDYLGIGAGAHGKLTDAGRGSVIRTWKIKHPLHYMEAAGRPERQGGRSEVAPKERAFEFLMNHLRLPEGFPEERFAERTGLATDALEPRLSACLEDGLLERQRGWIRCTEIGFAFLDDVLQRFLD</sequence>
<evidence type="ECO:0000256" key="7">
    <source>
        <dbReference type="ARBA" id="ARBA00023004"/>
    </source>
</evidence>
<dbReference type="RefSeq" id="WP_348759377.1">
    <property type="nucleotide sequence ID" value="NZ_OZ026884.1"/>
</dbReference>
<comment type="similarity">
    <text evidence="2">Belongs to the anaerobic coproporphyrinogen-III oxidase family. HemW subfamily.</text>
</comment>
<proteinExistence type="inferred from homology"/>
<dbReference type="InterPro" id="IPR004559">
    <property type="entry name" value="HemW-like"/>
</dbReference>
<keyword evidence="5 10" id="KW-0949">S-adenosyl-L-methionine</keyword>
<evidence type="ECO:0000256" key="5">
    <source>
        <dbReference type="ARBA" id="ARBA00022691"/>
    </source>
</evidence>
<dbReference type="SUPFAM" id="SSF102114">
    <property type="entry name" value="Radical SAM enzymes"/>
    <property type="match status" value="1"/>
</dbReference>
<evidence type="ECO:0000256" key="6">
    <source>
        <dbReference type="ARBA" id="ARBA00022723"/>
    </source>
</evidence>
<gene>
    <name evidence="12" type="primary">hemW</name>
    <name evidence="12" type="ORF">MECH1_V1_1067</name>
</gene>
<dbReference type="EMBL" id="OZ026884">
    <property type="protein sequence ID" value="CAL1239843.1"/>
    <property type="molecule type" value="Genomic_DNA"/>
</dbReference>
<evidence type="ECO:0000256" key="9">
    <source>
        <dbReference type="ARBA" id="ARBA00023186"/>
    </source>
</evidence>
<dbReference type="Gene3D" id="3.20.20.70">
    <property type="entry name" value="Aldolase class I"/>
    <property type="match status" value="1"/>
</dbReference>
<dbReference type="InterPro" id="IPR007197">
    <property type="entry name" value="rSAM"/>
</dbReference>
<keyword evidence="6 10" id="KW-0479">Metal-binding</keyword>
<name>A0ABM9NGV6_9GAMM</name>
<dbReference type="Pfam" id="PF04055">
    <property type="entry name" value="Radical_SAM"/>
    <property type="match status" value="1"/>
</dbReference>
<dbReference type="Pfam" id="PF06969">
    <property type="entry name" value="HemN_C"/>
    <property type="match status" value="1"/>
</dbReference>
<keyword evidence="10" id="KW-0963">Cytoplasm</keyword>
<dbReference type="InterPro" id="IPR010723">
    <property type="entry name" value="HemN_C"/>
</dbReference>
<dbReference type="InterPro" id="IPR006638">
    <property type="entry name" value="Elp3/MiaA/NifB-like_rSAM"/>
</dbReference>
<evidence type="ECO:0000313" key="12">
    <source>
        <dbReference type="EMBL" id="CAL1239843.1"/>
    </source>
</evidence>
<dbReference type="NCBIfam" id="TIGR00539">
    <property type="entry name" value="hemN_rel"/>
    <property type="match status" value="1"/>
</dbReference>
<evidence type="ECO:0000256" key="3">
    <source>
        <dbReference type="ARBA" id="ARBA00017228"/>
    </source>
</evidence>
<evidence type="ECO:0000256" key="4">
    <source>
        <dbReference type="ARBA" id="ARBA00022617"/>
    </source>
</evidence>
<dbReference type="SFLD" id="SFLDG01065">
    <property type="entry name" value="anaerobic_coproporphyrinogen-I"/>
    <property type="match status" value="1"/>
</dbReference>
<dbReference type="SFLD" id="SFLDF00562">
    <property type="entry name" value="HemN-like__clustered_with_heat"/>
    <property type="match status" value="1"/>
</dbReference>
<dbReference type="SFLD" id="SFLDG01082">
    <property type="entry name" value="B12-binding_domain_containing"/>
    <property type="match status" value="1"/>
</dbReference>
<evidence type="ECO:0000256" key="10">
    <source>
        <dbReference type="RuleBase" id="RU364116"/>
    </source>
</evidence>
<keyword evidence="10" id="KW-0004">4Fe-4S</keyword>